<evidence type="ECO:0000256" key="1">
    <source>
        <dbReference type="RuleBase" id="RU363044"/>
    </source>
</evidence>
<evidence type="ECO:0000313" key="5">
    <source>
        <dbReference type="Proteomes" id="UP000218209"/>
    </source>
</evidence>
<feature type="compositionally biased region" description="Low complexity" evidence="2">
    <location>
        <begin position="336"/>
        <end position="347"/>
    </location>
</feature>
<keyword evidence="1" id="KW-0227">DNA damage</keyword>
<dbReference type="EMBL" id="KV919102">
    <property type="protein sequence ID" value="OSX71867.1"/>
    <property type="molecule type" value="Genomic_DNA"/>
</dbReference>
<dbReference type="GO" id="GO:0005524">
    <property type="term" value="F:ATP binding"/>
    <property type="evidence" value="ECO:0007669"/>
    <property type="project" value="UniProtKB-KW"/>
</dbReference>
<dbReference type="GO" id="GO:0043139">
    <property type="term" value="F:5'-3' DNA helicase activity"/>
    <property type="evidence" value="ECO:0007669"/>
    <property type="project" value="UniProtKB-EC"/>
</dbReference>
<proteinExistence type="inferred from homology"/>
<evidence type="ECO:0000256" key="2">
    <source>
        <dbReference type="SAM" id="MobiDB-lite"/>
    </source>
</evidence>
<dbReference type="GO" id="GO:0006310">
    <property type="term" value="P:DNA recombination"/>
    <property type="evidence" value="ECO:0007669"/>
    <property type="project" value="UniProtKB-KW"/>
</dbReference>
<evidence type="ECO:0000259" key="3">
    <source>
        <dbReference type="Pfam" id="PF05970"/>
    </source>
</evidence>
<keyword evidence="1" id="KW-0067">ATP-binding</keyword>
<keyword evidence="1" id="KW-0378">Hydrolase</keyword>
<reference evidence="4 5" key="1">
    <citation type="submission" date="2017-03" db="EMBL/GenBank/DDBJ databases">
        <title>WGS assembly of Porphyra umbilicalis.</title>
        <authorList>
            <person name="Brawley S.H."/>
            <person name="Blouin N.A."/>
            <person name="Ficko-Blean E."/>
            <person name="Wheeler G.L."/>
            <person name="Lohr M."/>
            <person name="Goodson H.V."/>
            <person name="Jenkins J.W."/>
            <person name="Blaby-Haas C.E."/>
            <person name="Helliwell K.E."/>
            <person name="Chan C."/>
            <person name="Marriage T."/>
            <person name="Bhattacharya D."/>
            <person name="Klein A.S."/>
            <person name="Badis Y."/>
            <person name="Brodie J."/>
            <person name="Cao Y."/>
            <person name="Collen J."/>
            <person name="Dittami S.M."/>
            <person name="Gachon C.M."/>
            <person name="Green B.R."/>
            <person name="Karpowicz S."/>
            <person name="Kim J.W."/>
            <person name="Kudahl U."/>
            <person name="Lin S."/>
            <person name="Michel G."/>
            <person name="Mittag M."/>
            <person name="Olson B.J."/>
            <person name="Pangilinan J."/>
            <person name="Peng Y."/>
            <person name="Qiu H."/>
            <person name="Shu S."/>
            <person name="Singer J.T."/>
            <person name="Smith A.G."/>
            <person name="Sprecher B.N."/>
            <person name="Wagner V."/>
            <person name="Wang W."/>
            <person name="Wang Z.-Y."/>
            <person name="Yan J."/>
            <person name="Yarish C."/>
            <person name="Zoeuner-Riek S."/>
            <person name="Zhuang Y."/>
            <person name="Zou Y."/>
            <person name="Lindquist E.A."/>
            <person name="Grimwood J."/>
            <person name="Barry K."/>
            <person name="Rokhsar D.S."/>
            <person name="Schmutz J."/>
            <person name="Stiller J.W."/>
            <person name="Grossman A.R."/>
            <person name="Prochnik S.E."/>
        </authorList>
    </citation>
    <scope>NUCLEOTIDE SEQUENCE [LARGE SCALE GENOMIC DNA]</scope>
    <source>
        <strain evidence="4">4086291</strain>
    </source>
</reference>
<gene>
    <name evidence="4" type="ORF">BU14_0493s0012</name>
</gene>
<dbReference type="EC" id="5.6.2.3" evidence="1"/>
<dbReference type="GO" id="GO:0000723">
    <property type="term" value="P:telomere maintenance"/>
    <property type="evidence" value="ECO:0007669"/>
    <property type="project" value="InterPro"/>
</dbReference>
<dbReference type="Pfam" id="PF05970">
    <property type="entry name" value="PIF1"/>
    <property type="match status" value="1"/>
</dbReference>
<comment type="cofactor">
    <cofactor evidence="1">
        <name>Mg(2+)</name>
        <dbReference type="ChEBI" id="CHEBI:18420"/>
    </cofactor>
</comment>
<feature type="compositionally biased region" description="Low complexity" evidence="2">
    <location>
        <begin position="282"/>
        <end position="291"/>
    </location>
</feature>
<dbReference type="PANTHER" id="PTHR47642">
    <property type="entry name" value="ATP-DEPENDENT DNA HELICASE"/>
    <property type="match status" value="1"/>
</dbReference>
<dbReference type="GO" id="GO:0016887">
    <property type="term" value="F:ATP hydrolysis activity"/>
    <property type="evidence" value="ECO:0007669"/>
    <property type="project" value="RHEA"/>
</dbReference>
<feature type="compositionally biased region" description="Polar residues" evidence="2">
    <location>
        <begin position="348"/>
        <end position="368"/>
    </location>
</feature>
<accession>A0A1X6NTG4</accession>
<dbReference type="PANTHER" id="PTHR47642:SF5">
    <property type="entry name" value="ATP-DEPENDENT DNA HELICASE"/>
    <property type="match status" value="1"/>
</dbReference>
<dbReference type="AlphaFoldDB" id="A0A1X6NTG4"/>
<dbReference type="InterPro" id="IPR051055">
    <property type="entry name" value="PIF1_helicase"/>
</dbReference>
<dbReference type="Gene3D" id="3.40.50.300">
    <property type="entry name" value="P-loop containing nucleotide triphosphate hydrolases"/>
    <property type="match status" value="1"/>
</dbReference>
<keyword evidence="1" id="KW-0547">Nucleotide-binding</keyword>
<dbReference type="OrthoDB" id="10029506at2759"/>
<comment type="similarity">
    <text evidence="1">Belongs to the helicase family.</text>
</comment>
<dbReference type="Proteomes" id="UP000218209">
    <property type="component" value="Unassembled WGS sequence"/>
</dbReference>
<keyword evidence="5" id="KW-1185">Reference proteome</keyword>
<keyword evidence="1" id="KW-0234">DNA repair</keyword>
<protein>
    <recommendedName>
        <fullName evidence="1">ATP-dependent DNA helicase</fullName>
        <ecNumber evidence="1">5.6.2.3</ecNumber>
    </recommendedName>
</protein>
<organism evidence="4 5">
    <name type="scientific">Porphyra umbilicalis</name>
    <name type="common">Purple laver</name>
    <name type="synonym">Red alga</name>
    <dbReference type="NCBI Taxonomy" id="2786"/>
    <lineage>
        <taxon>Eukaryota</taxon>
        <taxon>Rhodophyta</taxon>
        <taxon>Bangiophyceae</taxon>
        <taxon>Bangiales</taxon>
        <taxon>Bangiaceae</taxon>
        <taxon>Porphyra</taxon>
    </lineage>
</organism>
<evidence type="ECO:0000313" key="4">
    <source>
        <dbReference type="EMBL" id="OSX71867.1"/>
    </source>
</evidence>
<dbReference type="CDD" id="cd18809">
    <property type="entry name" value="SF1_C_RecD"/>
    <property type="match status" value="1"/>
</dbReference>
<dbReference type="GO" id="GO:0006281">
    <property type="term" value="P:DNA repair"/>
    <property type="evidence" value="ECO:0007669"/>
    <property type="project" value="UniProtKB-KW"/>
</dbReference>
<dbReference type="SUPFAM" id="SSF52540">
    <property type="entry name" value="P-loop containing nucleoside triphosphate hydrolases"/>
    <property type="match status" value="2"/>
</dbReference>
<comment type="catalytic activity">
    <reaction evidence="1">
        <text>ATP + H2O = ADP + phosphate + H(+)</text>
        <dbReference type="Rhea" id="RHEA:13065"/>
        <dbReference type="ChEBI" id="CHEBI:15377"/>
        <dbReference type="ChEBI" id="CHEBI:15378"/>
        <dbReference type="ChEBI" id="CHEBI:30616"/>
        <dbReference type="ChEBI" id="CHEBI:43474"/>
        <dbReference type="ChEBI" id="CHEBI:456216"/>
        <dbReference type="EC" id="5.6.2.3"/>
    </reaction>
</comment>
<dbReference type="InterPro" id="IPR027417">
    <property type="entry name" value="P-loop_NTPase"/>
</dbReference>
<sequence length="884" mass="94818">MAQRVEVVRAGGGVLRPAAFIALRSRSGRVVVDAKDPVDMARLLMAWTGLGSDVALICSFEHRRQATSWATGPLPALPEWASRTCVPEGRAAVVRIGDAPPRTSVFALLRGVGGHLAVVDDASMVVKLVNTISDLNGECALARLMPSTPDCESWLLAPRVPQWLLSSSSAASSGRAAAGEDAVISVTDDGVIVLSDDESDDDAKRNAFSKAARALPPAPTTNRTILSMGSLEDGRLLPLAFQRHPVTGLLVRGGGRAASKPVTPVNDDSSTSLLTPPRRAPSSTSVGTTVSRGRRSSRLGPARVPVPLGAPRSSTSVGCPSPAGPSVSAVTPLVYSSSSLEAAEESAGTPSSSTTPRGRRAGSSTTSLGRRRGAAPATASPPRAFTPLPLAVSAATGHPTKKLRMTAAVPYDMVRLAKSILRRDSGLFVTGGGGVGKTRLLRECVAEYRSARGGLKFGLHVVAPTGVAAAVAGGVTLHAYLRLPAGCFDESLSEEQDAERLYTGMTTATKKRLSDTAVLLVDEVSMVSSRMFTLLCYCLDHAHAKHNPERPWRMVAFGDFFQLPPVRRGDEDKFDTRGLYAFKSLFWTRLFHNNQLELKYVWRQADKQFIDMLSHLRVGNVTDDLAAFLEKRAEVYKSRVSAGGLTDLEVTHIFPHRERVKIHNRQCLSTMETINGCQRQVYTAIDYPINAQLTKEEVTRQLDTALMAPKVLEVCVGARVASCANLSDGNKDVPNGTIGTIVRFESVPTHGSNGKATKVPVVCFDAVRGPVEMVVTATDMKLQSVARDGAYASRFQIPLVLAWAVTVHRCQCLSMDAAVMDLAPCFVSGMVYVALSRVRSMEGVHVFSFDREKVQADVQVGLFYSTQRDLGYVFLDCVLPTRAV</sequence>
<name>A0A1X6NTG4_PORUM</name>
<feature type="region of interest" description="Disordered" evidence="2">
    <location>
        <begin position="251"/>
        <end position="385"/>
    </location>
</feature>
<keyword evidence="1" id="KW-0347">Helicase</keyword>
<feature type="domain" description="DNA helicase Pif1-like DEAD-box helicase" evidence="3">
    <location>
        <begin position="425"/>
        <end position="623"/>
    </location>
</feature>
<dbReference type="InterPro" id="IPR010285">
    <property type="entry name" value="DNA_helicase_pif1-like_DEAD"/>
</dbReference>
<keyword evidence="1" id="KW-0233">DNA recombination</keyword>